<keyword evidence="2" id="KW-1185">Reference proteome</keyword>
<dbReference type="SUPFAM" id="SSF49695">
    <property type="entry name" value="gamma-Crystallin-like"/>
    <property type="match status" value="1"/>
</dbReference>
<dbReference type="Ensembl" id="ENSSFOT00015045017.1">
    <property type="protein sequence ID" value="ENSSFOP00015042676.1"/>
    <property type="gene ID" value="ENSSFOG00015024720.1"/>
</dbReference>
<dbReference type="Proteomes" id="UP000694397">
    <property type="component" value="Chromosome 7"/>
</dbReference>
<sequence>MPVHHKAPQAGLKPQTHQRILFHGGKCFAGQKLEVCGECETFRTRRLDLLRPPDFRGQQHILERGDYPDFQLWNAHRPQRPHGLLQARENGEEMRRSAGLNGSQLVQDPPGLHNRTDIVRAAALGPKGCGFESHFQL</sequence>
<name>A0A8C9STZ2_SCLFO</name>
<proteinExistence type="predicted"/>
<organism evidence="1 2">
    <name type="scientific">Scleropages formosus</name>
    <name type="common">Asian bonytongue</name>
    <name type="synonym">Osteoglossum formosum</name>
    <dbReference type="NCBI Taxonomy" id="113540"/>
    <lineage>
        <taxon>Eukaryota</taxon>
        <taxon>Metazoa</taxon>
        <taxon>Chordata</taxon>
        <taxon>Craniata</taxon>
        <taxon>Vertebrata</taxon>
        <taxon>Euteleostomi</taxon>
        <taxon>Actinopterygii</taxon>
        <taxon>Neopterygii</taxon>
        <taxon>Teleostei</taxon>
        <taxon>Osteoglossocephala</taxon>
        <taxon>Osteoglossomorpha</taxon>
        <taxon>Osteoglossiformes</taxon>
        <taxon>Osteoglossidae</taxon>
        <taxon>Scleropages</taxon>
    </lineage>
</organism>
<protein>
    <submittedName>
        <fullName evidence="1">Uncharacterized protein</fullName>
    </submittedName>
</protein>
<evidence type="ECO:0000313" key="1">
    <source>
        <dbReference type="Ensembl" id="ENSSFOP00015042676.1"/>
    </source>
</evidence>
<accession>A0A8C9STZ2</accession>
<reference evidence="1" key="3">
    <citation type="submission" date="2025-09" db="UniProtKB">
        <authorList>
            <consortium name="Ensembl"/>
        </authorList>
    </citation>
    <scope>IDENTIFICATION</scope>
</reference>
<dbReference type="AlphaFoldDB" id="A0A8C9STZ2"/>
<dbReference type="InterPro" id="IPR011024">
    <property type="entry name" value="G_crystallin-like"/>
</dbReference>
<reference evidence="1" key="2">
    <citation type="submission" date="2025-08" db="UniProtKB">
        <authorList>
            <consortium name="Ensembl"/>
        </authorList>
    </citation>
    <scope>IDENTIFICATION</scope>
</reference>
<evidence type="ECO:0000313" key="2">
    <source>
        <dbReference type="Proteomes" id="UP000694397"/>
    </source>
</evidence>
<reference evidence="1 2" key="1">
    <citation type="submission" date="2019-04" db="EMBL/GenBank/DDBJ databases">
        <authorList>
            <consortium name="Wellcome Sanger Institute Data Sharing"/>
        </authorList>
    </citation>
    <scope>NUCLEOTIDE SEQUENCE [LARGE SCALE GENOMIC DNA]</scope>
</reference>